<dbReference type="CDD" id="cd17355">
    <property type="entry name" value="MFS_YcxA_like"/>
    <property type="match status" value="1"/>
</dbReference>
<evidence type="ECO:0000259" key="2">
    <source>
        <dbReference type="PROSITE" id="PS50850"/>
    </source>
</evidence>
<dbReference type="InterPro" id="IPR020846">
    <property type="entry name" value="MFS_dom"/>
</dbReference>
<dbReference type="PANTHER" id="PTHR11360:SF284">
    <property type="entry name" value="EG:103B4.3 PROTEIN-RELATED"/>
    <property type="match status" value="1"/>
</dbReference>
<dbReference type="PANTHER" id="PTHR11360">
    <property type="entry name" value="MONOCARBOXYLATE TRANSPORTER"/>
    <property type="match status" value="1"/>
</dbReference>
<dbReference type="InterPro" id="IPR050327">
    <property type="entry name" value="Proton-linked_MCT"/>
</dbReference>
<dbReference type="SUPFAM" id="SSF103473">
    <property type="entry name" value="MFS general substrate transporter"/>
    <property type="match status" value="1"/>
</dbReference>
<feature type="transmembrane region" description="Helical" evidence="1">
    <location>
        <begin position="337"/>
        <end position="361"/>
    </location>
</feature>
<dbReference type="InterPro" id="IPR036259">
    <property type="entry name" value="MFS_trans_sf"/>
</dbReference>
<protein>
    <submittedName>
        <fullName evidence="3">Unannotated protein</fullName>
    </submittedName>
</protein>
<evidence type="ECO:0000256" key="1">
    <source>
        <dbReference type="SAM" id="Phobius"/>
    </source>
</evidence>
<feature type="transmembrane region" description="Helical" evidence="1">
    <location>
        <begin position="245"/>
        <end position="264"/>
    </location>
</feature>
<feature type="transmembrane region" description="Helical" evidence="1">
    <location>
        <begin position="85"/>
        <end position="104"/>
    </location>
</feature>
<accession>A0A6J6LPD6</accession>
<feature type="domain" description="Major facilitator superfamily (MFS) profile" evidence="2">
    <location>
        <begin position="16"/>
        <end position="428"/>
    </location>
</feature>
<dbReference type="Pfam" id="PF07690">
    <property type="entry name" value="MFS_1"/>
    <property type="match status" value="1"/>
</dbReference>
<dbReference type="InterPro" id="IPR011701">
    <property type="entry name" value="MFS"/>
</dbReference>
<dbReference type="Gene3D" id="1.20.1250.20">
    <property type="entry name" value="MFS general substrate transporter like domains"/>
    <property type="match status" value="2"/>
</dbReference>
<name>A0A6J6LPD6_9ZZZZ</name>
<feature type="transmembrane region" description="Helical" evidence="1">
    <location>
        <begin position="56"/>
        <end position="78"/>
    </location>
</feature>
<feature type="transmembrane region" description="Helical" evidence="1">
    <location>
        <begin position="373"/>
        <end position="392"/>
    </location>
</feature>
<evidence type="ECO:0000313" key="3">
    <source>
        <dbReference type="EMBL" id="CAB4662444.1"/>
    </source>
</evidence>
<feature type="transmembrane region" description="Helical" evidence="1">
    <location>
        <begin position="110"/>
        <end position="132"/>
    </location>
</feature>
<keyword evidence="1" id="KW-0472">Membrane</keyword>
<dbReference type="GO" id="GO:0022857">
    <property type="term" value="F:transmembrane transporter activity"/>
    <property type="evidence" value="ECO:0007669"/>
    <property type="project" value="InterPro"/>
</dbReference>
<keyword evidence="1" id="KW-1133">Transmembrane helix</keyword>
<feature type="transmembrane region" description="Helical" evidence="1">
    <location>
        <begin position="276"/>
        <end position="299"/>
    </location>
</feature>
<feature type="transmembrane region" description="Helical" evidence="1">
    <location>
        <begin position="404"/>
        <end position="423"/>
    </location>
</feature>
<feature type="transmembrane region" description="Helical" evidence="1">
    <location>
        <begin position="175"/>
        <end position="195"/>
    </location>
</feature>
<keyword evidence="1" id="KW-0812">Transmembrane</keyword>
<proteinExistence type="predicted"/>
<dbReference type="AlphaFoldDB" id="A0A6J6LPD6"/>
<dbReference type="PROSITE" id="PS50850">
    <property type="entry name" value="MFS"/>
    <property type="match status" value="1"/>
</dbReference>
<organism evidence="3">
    <name type="scientific">freshwater metagenome</name>
    <dbReference type="NCBI Taxonomy" id="449393"/>
    <lineage>
        <taxon>unclassified sequences</taxon>
        <taxon>metagenomes</taxon>
        <taxon>ecological metagenomes</taxon>
    </lineage>
</organism>
<reference evidence="3" key="1">
    <citation type="submission" date="2020-05" db="EMBL/GenBank/DDBJ databases">
        <authorList>
            <person name="Chiriac C."/>
            <person name="Salcher M."/>
            <person name="Ghai R."/>
            <person name="Kavagutti S V."/>
        </authorList>
    </citation>
    <scope>NUCLEOTIDE SEQUENCE</scope>
</reference>
<sequence>MSSVAVSGKASRRLHRAWLVAGVTFLVLLASAAFRSSVGLLIVPFEEDFGWSRSAISLAVSVNLVFYGVTAPFAAALMERFGIRNIAALALSLIALGTGLTLVMNAAWQLVLLWGVIVGLGTGSTALVFGALVANRWFTKNRGLVMGILGAAWATGSLVFLPLLSNIINNFGWRYASLGIALMCLALIPIVWIVIRDRPSDIGLRPFGSSEVVTTEELTTNTTHSALSAARTALSTLAFAAKTRAFWLLAGTFFICGWTTNGIISTHFVPAAHDHGMGATTAAGLLAIVGIFDIIGTLGSGWLTDRVNPRILLGIYYGFRGVALIALPVLLGPNIDPPIVVVMILFGLDWVATVPPTATLCREIYGSERGPIIFGWVFAAHMIGAAFAASASSVIREQFGDYSTAWFLAGALALIAAVAAFMIPRRSFEPAVT</sequence>
<gene>
    <name evidence="3" type="ORF">UFOPK2310_00143</name>
</gene>
<feature type="transmembrane region" description="Helical" evidence="1">
    <location>
        <begin position="311"/>
        <end position="331"/>
    </location>
</feature>
<feature type="transmembrane region" description="Helical" evidence="1">
    <location>
        <begin position="144"/>
        <end position="163"/>
    </location>
</feature>
<dbReference type="EMBL" id="CAEZWW010000008">
    <property type="protein sequence ID" value="CAB4662444.1"/>
    <property type="molecule type" value="Genomic_DNA"/>
</dbReference>